<dbReference type="NCBIfam" id="TIGR00815">
    <property type="entry name" value="sulP"/>
    <property type="match status" value="1"/>
</dbReference>
<keyword evidence="3 5" id="KW-1133">Transmembrane helix</keyword>
<dbReference type="Gene3D" id="3.30.750.24">
    <property type="entry name" value="STAS domain"/>
    <property type="match status" value="1"/>
</dbReference>
<dbReference type="InterPro" id="IPR011547">
    <property type="entry name" value="SLC26A/SulP_dom"/>
</dbReference>
<evidence type="ECO:0000256" key="3">
    <source>
        <dbReference type="ARBA" id="ARBA00022989"/>
    </source>
</evidence>
<reference evidence="7 8" key="1">
    <citation type="submission" date="2024-11" db="EMBL/GenBank/DDBJ databases">
        <title>Chromosome-level genome assembly of the freshwater bivalve Anodonta woodiana.</title>
        <authorList>
            <person name="Chen X."/>
        </authorList>
    </citation>
    <scope>NUCLEOTIDE SEQUENCE [LARGE SCALE GENOMIC DNA]</scope>
    <source>
        <strain evidence="7">MN2024</strain>
        <tissue evidence="7">Gills</tissue>
    </source>
</reference>
<evidence type="ECO:0000256" key="1">
    <source>
        <dbReference type="ARBA" id="ARBA00004141"/>
    </source>
</evidence>
<evidence type="ECO:0000256" key="5">
    <source>
        <dbReference type="SAM" id="Phobius"/>
    </source>
</evidence>
<feature type="transmembrane region" description="Helical" evidence="5">
    <location>
        <begin position="122"/>
        <end position="145"/>
    </location>
</feature>
<dbReference type="GO" id="GO:0016020">
    <property type="term" value="C:membrane"/>
    <property type="evidence" value="ECO:0007669"/>
    <property type="project" value="UniProtKB-SubCell"/>
</dbReference>
<feature type="transmembrane region" description="Helical" evidence="5">
    <location>
        <begin position="412"/>
        <end position="444"/>
    </location>
</feature>
<dbReference type="InterPro" id="IPR002645">
    <property type="entry name" value="STAS_dom"/>
</dbReference>
<keyword evidence="2 5" id="KW-0812">Transmembrane</keyword>
<comment type="caution">
    <text evidence="7">The sequence shown here is derived from an EMBL/GenBank/DDBJ whole genome shotgun (WGS) entry which is preliminary data.</text>
</comment>
<evidence type="ECO:0000256" key="2">
    <source>
        <dbReference type="ARBA" id="ARBA00022692"/>
    </source>
</evidence>
<dbReference type="SUPFAM" id="SSF52091">
    <property type="entry name" value="SpoIIaa-like"/>
    <property type="match status" value="1"/>
</dbReference>
<gene>
    <name evidence="7" type="ORF">ACJMK2_022942</name>
</gene>
<dbReference type="PANTHER" id="PTHR11814">
    <property type="entry name" value="SULFATE TRANSPORTER"/>
    <property type="match status" value="1"/>
</dbReference>
<evidence type="ECO:0000313" key="8">
    <source>
        <dbReference type="Proteomes" id="UP001634394"/>
    </source>
</evidence>
<accession>A0ABD3TML5</accession>
<feature type="transmembrane region" description="Helical" evidence="5">
    <location>
        <begin position="362"/>
        <end position="391"/>
    </location>
</feature>
<evidence type="ECO:0000256" key="4">
    <source>
        <dbReference type="ARBA" id="ARBA00023136"/>
    </source>
</evidence>
<evidence type="ECO:0000259" key="6">
    <source>
        <dbReference type="PROSITE" id="PS50801"/>
    </source>
</evidence>
<protein>
    <recommendedName>
        <fullName evidence="6">STAS domain-containing protein</fullName>
    </recommendedName>
</protein>
<dbReference type="CDD" id="cd07042">
    <property type="entry name" value="STAS_SulP_like_sulfate_transporter"/>
    <property type="match status" value="1"/>
</dbReference>
<feature type="transmembrane region" description="Helical" evidence="5">
    <location>
        <begin position="199"/>
        <end position="219"/>
    </location>
</feature>
<sequence length="638" mass="69593">MAYSLLVGLPPIYGLYVSFFPSLIYFFLGTSRHMSLGTLAACSVLIGAAIDKHFEPSLAVTNSTVLSEVSLDVVPTFISDLSVSMTTNDIGSASVTHSVIHAVNDLESNHDLDIKVGIATSVTFLGGVIMVLLGICNFGFVAAYLSEPVFKGFNIGCSTVAFLNQLQKVLGVSLPRQSGNFKIVKDLISLAKSLEQTNIATVLMSIAVIIILIIVKDYINPKLQSKFKIKFPIPIDLIMVIVVTFISYMGQFENRFRVKVLGVVPSGLPSPELPPLHNVGSLLEDAAVTAVVGFAVSISLGQMFAKKNNYKLNVSQEMIAVGACNLIGSLFSCFACSASIARTTLQDALKGKTQVAGLVSCSLILAVMFFMGPLLYHLPLAVLSCILMVTLKKIIKEFQDVIPLWRYSKFDVIVWVMTWAVAVFVEIPLGLVIGVSLSVMGTVWKTQWPRNVQLKHLAGSEVYADERYYEDGETLSGKVLILRFEAPIYFANAQIFQESILAKVNTVTSDGVESKTTYIPKPEEEELKRGKITSEDGSTAKPVLEKPVALEGCHVTHIVLDMSQVVFIDSTGLRALVQVRHELDIASIKLLFAGCHDAVIEFILRSKTLQANFDCFYLSVHDAVLDISQTSMEHQASK</sequence>
<proteinExistence type="predicted"/>
<name>A0ABD3TML5_SINWO</name>
<keyword evidence="8" id="KW-1185">Reference proteome</keyword>
<feature type="transmembrane region" description="Helical" evidence="5">
    <location>
        <begin position="317"/>
        <end position="342"/>
    </location>
</feature>
<keyword evidence="4 5" id="KW-0472">Membrane</keyword>
<dbReference type="InterPro" id="IPR036513">
    <property type="entry name" value="STAS_dom_sf"/>
</dbReference>
<feature type="domain" description="STAS" evidence="6">
    <location>
        <begin position="479"/>
        <end position="627"/>
    </location>
</feature>
<comment type="subcellular location">
    <subcellularLocation>
        <location evidence="1">Membrane</location>
        <topology evidence="1">Multi-pass membrane protein</topology>
    </subcellularLocation>
</comment>
<dbReference type="EMBL" id="JBJQND010000018">
    <property type="protein sequence ID" value="KAL3837595.1"/>
    <property type="molecule type" value="Genomic_DNA"/>
</dbReference>
<dbReference type="Proteomes" id="UP001634394">
    <property type="component" value="Unassembled WGS sequence"/>
</dbReference>
<evidence type="ECO:0000313" key="7">
    <source>
        <dbReference type="EMBL" id="KAL3837595.1"/>
    </source>
</evidence>
<dbReference type="PROSITE" id="PS50801">
    <property type="entry name" value="STAS"/>
    <property type="match status" value="1"/>
</dbReference>
<organism evidence="7 8">
    <name type="scientific">Sinanodonta woodiana</name>
    <name type="common">Chinese pond mussel</name>
    <name type="synonym">Anodonta woodiana</name>
    <dbReference type="NCBI Taxonomy" id="1069815"/>
    <lineage>
        <taxon>Eukaryota</taxon>
        <taxon>Metazoa</taxon>
        <taxon>Spiralia</taxon>
        <taxon>Lophotrochozoa</taxon>
        <taxon>Mollusca</taxon>
        <taxon>Bivalvia</taxon>
        <taxon>Autobranchia</taxon>
        <taxon>Heteroconchia</taxon>
        <taxon>Palaeoheterodonta</taxon>
        <taxon>Unionida</taxon>
        <taxon>Unionoidea</taxon>
        <taxon>Unionidae</taxon>
        <taxon>Unioninae</taxon>
        <taxon>Sinanodonta</taxon>
    </lineage>
</organism>
<feature type="transmembrane region" description="Helical" evidence="5">
    <location>
        <begin position="231"/>
        <end position="250"/>
    </location>
</feature>
<feature type="transmembrane region" description="Helical" evidence="5">
    <location>
        <begin position="12"/>
        <end position="28"/>
    </location>
</feature>
<dbReference type="Pfam" id="PF01740">
    <property type="entry name" value="STAS"/>
    <property type="match status" value="1"/>
</dbReference>
<dbReference type="Pfam" id="PF00916">
    <property type="entry name" value="Sulfate_transp"/>
    <property type="match status" value="1"/>
</dbReference>
<dbReference type="InterPro" id="IPR001902">
    <property type="entry name" value="SLC26A/SulP_fam"/>
</dbReference>
<dbReference type="AlphaFoldDB" id="A0ABD3TML5"/>
<feature type="transmembrane region" description="Helical" evidence="5">
    <location>
        <begin position="286"/>
        <end position="305"/>
    </location>
</feature>